<proteinExistence type="predicted"/>
<feature type="transmembrane region" description="Helical" evidence="1">
    <location>
        <begin position="37"/>
        <end position="60"/>
    </location>
</feature>
<dbReference type="WBParaSite" id="ACRNAN_scaffold1680.g24776.t1">
    <property type="protein sequence ID" value="ACRNAN_scaffold1680.g24776.t1"/>
    <property type="gene ID" value="ACRNAN_scaffold1680.g24776"/>
</dbReference>
<keyword evidence="2" id="KW-1185">Reference proteome</keyword>
<evidence type="ECO:0000256" key="1">
    <source>
        <dbReference type="SAM" id="Phobius"/>
    </source>
</evidence>
<reference evidence="3" key="1">
    <citation type="submission" date="2022-11" db="UniProtKB">
        <authorList>
            <consortium name="WormBaseParasite"/>
        </authorList>
    </citation>
    <scope>IDENTIFICATION</scope>
</reference>
<keyword evidence="1" id="KW-0812">Transmembrane</keyword>
<keyword evidence="1" id="KW-0472">Membrane</keyword>
<evidence type="ECO:0000313" key="2">
    <source>
        <dbReference type="Proteomes" id="UP000887540"/>
    </source>
</evidence>
<dbReference type="Proteomes" id="UP000887540">
    <property type="component" value="Unplaced"/>
</dbReference>
<keyword evidence="1" id="KW-1133">Transmembrane helix</keyword>
<dbReference type="AlphaFoldDB" id="A0A914D1A2"/>
<accession>A0A914D1A2</accession>
<organism evidence="2 3">
    <name type="scientific">Acrobeloides nanus</name>
    <dbReference type="NCBI Taxonomy" id="290746"/>
    <lineage>
        <taxon>Eukaryota</taxon>
        <taxon>Metazoa</taxon>
        <taxon>Ecdysozoa</taxon>
        <taxon>Nematoda</taxon>
        <taxon>Chromadorea</taxon>
        <taxon>Rhabditida</taxon>
        <taxon>Tylenchina</taxon>
        <taxon>Cephalobomorpha</taxon>
        <taxon>Cephaloboidea</taxon>
        <taxon>Cephalobidae</taxon>
        <taxon>Acrobeloides</taxon>
    </lineage>
</organism>
<protein>
    <submittedName>
        <fullName evidence="3">Uncharacterized protein</fullName>
    </submittedName>
</protein>
<name>A0A914D1A2_9BILA</name>
<sequence>MSFNGSDDGSVNATPEPLQPGVIRIKPAKKYGLFTSVFIRVALGVLFLGVGVFAVAYSVYKSENKETTDSGEPHVNITDYFEFNRTQECLQGILTIEQRLGDSPSGSAEHNTTKFSTVWAQDDIHKRLFHQVASNGTVLYQHFVFPTCAIYATNKDCNVNYNINYTSYLQQFGLDSLTKLRIEQIRISNSDPDQKTYANITLYRGEPSDSTLYSFNGGVLANPKLAMAYTDVRTGTLYSWQLYFPRNKLNQTSLYWVEYWYPQMVPSISDSAIFFDFPSYCSNFTGCVNK</sequence>
<evidence type="ECO:0000313" key="3">
    <source>
        <dbReference type="WBParaSite" id="ACRNAN_scaffold1680.g24776.t1"/>
    </source>
</evidence>